<comment type="caution">
    <text evidence="1">The sequence shown here is derived from an EMBL/GenBank/DDBJ whole genome shotgun (WGS) entry which is preliminary data.</text>
</comment>
<evidence type="ECO:0000313" key="1">
    <source>
        <dbReference type="EMBL" id="KAI7948161.1"/>
    </source>
</evidence>
<accession>A0ACC0EB37</accession>
<gene>
    <name evidence="1" type="ORF">MJO28_010069</name>
</gene>
<evidence type="ECO:0000313" key="2">
    <source>
        <dbReference type="Proteomes" id="UP001060170"/>
    </source>
</evidence>
<protein>
    <submittedName>
        <fullName evidence="1">Uncharacterized protein</fullName>
    </submittedName>
</protein>
<proteinExistence type="predicted"/>
<dbReference type="EMBL" id="CM045873">
    <property type="protein sequence ID" value="KAI7948161.1"/>
    <property type="molecule type" value="Genomic_DNA"/>
</dbReference>
<name>A0ACC0EB37_9BASI</name>
<reference evidence="1 2" key="3">
    <citation type="journal article" date="2022" name="Microbiol. Spectr.">
        <title>Folding features and dynamics of 3D genome architecture in plant fungal pathogens.</title>
        <authorList>
            <person name="Xia C."/>
        </authorList>
    </citation>
    <scope>NUCLEOTIDE SEQUENCE [LARGE SCALE GENOMIC DNA]</scope>
    <source>
        <strain evidence="1 2">93-210</strain>
    </source>
</reference>
<reference evidence="2" key="1">
    <citation type="journal article" date="2018" name="BMC Genomics">
        <title>Genomic insights into host adaptation between the wheat stripe rust pathogen (Puccinia striiformis f. sp. tritici) and the barley stripe rust pathogen (Puccinia striiformis f. sp. hordei).</title>
        <authorList>
            <person name="Xia C."/>
            <person name="Wang M."/>
            <person name="Yin C."/>
            <person name="Cornejo O.E."/>
            <person name="Hulbert S.H."/>
            <person name="Chen X."/>
        </authorList>
    </citation>
    <scope>NUCLEOTIDE SEQUENCE [LARGE SCALE GENOMIC DNA]</scope>
    <source>
        <strain evidence="2">93-210</strain>
    </source>
</reference>
<sequence length="90" mass="9754">MFYHACGLGEKNSSRQSSTYFSSRAIEPSRALWMCAVLVDELAIICRGDLAGDQLGHPRFQGCGALTISTTFSPPSQTCQLCLPISVDHC</sequence>
<reference evidence="2" key="2">
    <citation type="journal article" date="2018" name="Mol. Plant Microbe Interact.">
        <title>Genome sequence resources for the wheat stripe rust pathogen (Puccinia striiformis f. sp. tritici) and the barley stripe rust pathogen (Puccinia striiformis f. sp. hordei).</title>
        <authorList>
            <person name="Xia C."/>
            <person name="Wang M."/>
            <person name="Yin C."/>
            <person name="Cornejo O.E."/>
            <person name="Hulbert S.H."/>
            <person name="Chen X."/>
        </authorList>
    </citation>
    <scope>NUCLEOTIDE SEQUENCE [LARGE SCALE GENOMIC DNA]</scope>
    <source>
        <strain evidence="2">93-210</strain>
    </source>
</reference>
<keyword evidence="2" id="KW-1185">Reference proteome</keyword>
<dbReference type="Proteomes" id="UP001060170">
    <property type="component" value="Chromosome 9"/>
</dbReference>
<organism evidence="1 2">
    <name type="scientific">Puccinia striiformis f. sp. tritici</name>
    <dbReference type="NCBI Taxonomy" id="168172"/>
    <lineage>
        <taxon>Eukaryota</taxon>
        <taxon>Fungi</taxon>
        <taxon>Dikarya</taxon>
        <taxon>Basidiomycota</taxon>
        <taxon>Pucciniomycotina</taxon>
        <taxon>Pucciniomycetes</taxon>
        <taxon>Pucciniales</taxon>
        <taxon>Pucciniaceae</taxon>
        <taxon>Puccinia</taxon>
    </lineage>
</organism>